<dbReference type="SUPFAM" id="SSF46785">
    <property type="entry name" value="Winged helix' DNA-binding domain"/>
    <property type="match status" value="1"/>
</dbReference>
<proteinExistence type="predicted"/>
<evidence type="ECO:0000256" key="3">
    <source>
        <dbReference type="ARBA" id="ARBA00023163"/>
    </source>
</evidence>
<protein>
    <submittedName>
        <fullName evidence="6">Helix-turn-helix domain-containing protein</fullName>
    </submittedName>
</protein>
<reference evidence="6 7" key="1">
    <citation type="submission" date="2024-05" db="EMBL/GenBank/DDBJ databases">
        <title>Neorhizobium sp. Rsf11, a plant growth promoting and heavy metal resistant PAH-degrader.</title>
        <authorList>
            <person name="Golubev S.N."/>
            <person name="Muratova A.Y."/>
            <person name="Markelova M.I."/>
        </authorList>
    </citation>
    <scope>NUCLEOTIDE SEQUENCE [LARGE SCALE GENOMIC DNA]</scope>
    <source>
        <strain evidence="6 7">Rsf11</strain>
    </source>
</reference>
<dbReference type="Gene3D" id="1.10.10.10">
    <property type="entry name" value="Winged helix-like DNA-binding domain superfamily/Winged helix DNA-binding domain"/>
    <property type="match status" value="1"/>
</dbReference>
<evidence type="ECO:0000256" key="1">
    <source>
        <dbReference type="ARBA" id="ARBA00023015"/>
    </source>
</evidence>
<dbReference type="PROSITE" id="PS50042">
    <property type="entry name" value="CNMP_BINDING_3"/>
    <property type="match status" value="1"/>
</dbReference>
<dbReference type="Pfam" id="PF00027">
    <property type="entry name" value="cNMP_binding"/>
    <property type="match status" value="1"/>
</dbReference>
<keyword evidence="2" id="KW-0238">DNA-binding</keyword>
<dbReference type="CDD" id="cd00092">
    <property type="entry name" value="HTH_CRP"/>
    <property type="match status" value="1"/>
</dbReference>
<dbReference type="InterPro" id="IPR018335">
    <property type="entry name" value="Tscrpt_reg_HTH_Crp-type_CS"/>
</dbReference>
<dbReference type="InterPro" id="IPR014710">
    <property type="entry name" value="RmlC-like_jellyroll"/>
</dbReference>
<accession>A0ABV0M4X4</accession>
<dbReference type="EMBL" id="JBEAAL010000015">
    <property type="protein sequence ID" value="MEQ1406929.1"/>
    <property type="molecule type" value="Genomic_DNA"/>
</dbReference>
<keyword evidence="1" id="KW-0805">Transcription regulation</keyword>
<dbReference type="PROSITE" id="PS51063">
    <property type="entry name" value="HTH_CRP_2"/>
    <property type="match status" value="1"/>
</dbReference>
<feature type="domain" description="Cyclic nucleotide-binding" evidence="4">
    <location>
        <begin position="39"/>
        <end position="132"/>
    </location>
</feature>
<dbReference type="Proteomes" id="UP001496627">
    <property type="component" value="Unassembled WGS sequence"/>
</dbReference>
<keyword evidence="3" id="KW-0804">Transcription</keyword>
<keyword evidence="7" id="KW-1185">Reference proteome</keyword>
<dbReference type="Gene3D" id="2.60.120.10">
    <property type="entry name" value="Jelly Rolls"/>
    <property type="match status" value="1"/>
</dbReference>
<evidence type="ECO:0000313" key="7">
    <source>
        <dbReference type="Proteomes" id="UP001496627"/>
    </source>
</evidence>
<dbReference type="InterPro" id="IPR018490">
    <property type="entry name" value="cNMP-bd_dom_sf"/>
</dbReference>
<dbReference type="PANTHER" id="PTHR24567">
    <property type="entry name" value="CRP FAMILY TRANSCRIPTIONAL REGULATORY PROTEIN"/>
    <property type="match status" value="1"/>
</dbReference>
<dbReference type="PRINTS" id="PR00034">
    <property type="entry name" value="HTHCRP"/>
</dbReference>
<dbReference type="SMART" id="SM00419">
    <property type="entry name" value="HTH_CRP"/>
    <property type="match status" value="1"/>
</dbReference>
<dbReference type="InterPro" id="IPR036390">
    <property type="entry name" value="WH_DNA-bd_sf"/>
</dbReference>
<dbReference type="Pfam" id="PF13545">
    <property type="entry name" value="HTH_Crp_2"/>
    <property type="match status" value="1"/>
</dbReference>
<dbReference type="PROSITE" id="PS00042">
    <property type="entry name" value="HTH_CRP_1"/>
    <property type="match status" value="1"/>
</dbReference>
<dbReference type="InterPro" id="IPR050397">
    <property type="entry name" value="Env_Response_Regulators"/>
</dbReference>
<dbReference type="SMART" id="SM00100">
    <property type="entry name" value="cNMP"/>
    <property type="match status" value="1"/>
</dbReference>
<dbReference type="InterPro" id="IPR012318">
    <property type="entry name" value="HTH_CRP"/>
</dbReference>
<evidence type="ECO:0000313" key="6">
    <source>
        <dbReference type="EMBL" id="MEQ1406929.1"/>
    </source>
</evidence>
<dbReference type="SUPFAM" id="SSF51206">
    <property type="entry name" value="cAMP-binding domain-like"/>
    <property type="match status" value="1"/>
</dbReference>
<evidence type="ECO:0000256" key="2">
    <source>
        <dbReference type="ARBA" id="ARBA00023125"/>
    </source>
</evidence>
<name>A0ABV0M4X4_9HYPH</name>
<feature type="domain" description="HTH crp-type" evidence="5">
    <location>
        <begin position="146"/>
        <end position="223"/>
    </location>
</feature>
<organism evidence="6 7">
    <name type="scientific">Neorhizobium phenanthreniclasticum</name>
    <dbReference type="NCBI Taxonomy" id="3157917"/>
    <lineage>
        <taxon>Bacteria</taxon>
        <taxon>Pseudomonadati</taxon>
        <taxon>Pseudomonadota</taxon>
        <taxon>Alphaproteobacteria</taxon>
        <taxon>Hyphomicrobiales</taxon>
        <taxon>Rhizobiaceae</taxon>
        <taxon>Rhizobium/Agrobacterium group</taxon>
        <taxon>Neorhizobium</taxon>
    </lineage>
</organism>
<gene>
    <name evidence="6" type="ORF">ABK249_18535</name>
</gene>
<evidence type="ECO:0000259" key="5">
    <source>
        <dbReference type="PROSITE" id="PS51063"/>
    </source>
</evidence>
<comment type="caution">
    <text evidence="6">The sequence shown here is derived from an EMBL/GenBank/DDBJ whole genome shotgun (WGS) entry which is preliminary data.</text>
</comment>
<dbReference type="InterPro" id="IPR000595">
    <property type="entry name" value="cNMP-bd_dom"/>
</dbReference>
<dbReference type="InterPro" id="IPR036388">
    <property type="entry name" value="WH-like_DNA-bd_sf"/>
</dbReference>
<dbReference type="RefSeq" id="WP_348863601.1">
    <property type="nucleotide sequence ID" value="NZ_JBEAAL010000015.1"/>
</dbReference>
<dbReference type="CDD" id="cd00038">
    <property type="entry name" value="CAP_ED"/>
    <property type="match status" value="1"/>
</dbReference>
<dbReference type="PANTHER" id="PTHR24567:SF75">
    <property type="entry name" value="FUMARATE AND NITRATE REDUCTION REGULATORY PROTEIN"/>
    <property type="match status" value="1"/>
</dbReference>
<sequence>MFLSSYANAHQVAKAALFKEAESLHGLFSRQPIEHLAVGQSLFFEGDEAKHVFEVVEGTLRIFRILSDGRRVITGFLYAGDIVGVSLKERYLYSAEAITPTKIRRIARKTFDEAVSDSDDLRPEIFSRVCDEMAAVQDQLVLLSSKTAEERLCTFLLKLLQRTIAAGNRDTTLELPMTRQDMADYLGLTIETVSRTITKLIGKGVVNVVNPAARHFIKIEKPGMLAQLAGDDSECPEMHRDLMVQGDRRHH</sequence>
<evidence type="ECO:0000259" key="4">
    <source>
        <dbReference type="PROSITE" id="PS50042"/>
    </source>
</evidence>